<feature type="region of interest" description="Disordered" evidence="7">
    <location>
        <begin position="22"/>
        <end position="42"/>
    </location>
</feature>
<protein>
    <recommendedName>
        <fullName evidence="10">Peroxisomal membrane protein MPV17</fullName>
    </recommendedName>
</protein>
<dbReference type="Proteomes" id="UP000001514">
    <property type="component" value="Unassembled WGS sequence"/>
</dbReference>
<sequence>MGTLGWDGAWFYKQRLGFDRKSSKRRAGKNSSGSTSSSSGRFPFKQAMVAGSLALTGDTIAQLRGRWNQHKNSDAWERELWNHDWVRALRMASYGFLLYGPGSQAWYELLDWYFPAKTMRNLSIKIVLNQLVLGPCVILVIFAWNSIWQGQARELPSMYRNKALPTLVDGWKFWIPASALNFSVVPLDARVGFMSCCSIFWNFYLSNAMGKR</sequence>
<feature type="transmembrane region" description="Helical" evidence="6">
    <location>
        <begin position="126"/>
        <end position="148"/>
    </location>
</feature>
<dbReference type="OrthoDB" id="430207at2759"/>
<dbReference type="KEGG" id="smo:SELMODRAFT_84921"/>
<keyword evidence="5 6" id="KW-0472">Membrane</keyword>
<dbReference type="GO" id="GO:0016020">
    <property type="term" value="C:membrane"/>
    <property type="evidence" value="ECO:0007669"/>
    <property type="project" value="UniProtKB-SubCell"/>
</dbReference>
<reference evidence="8 9" key="1">
    <citation type="journal article" date="2011" name="Science">
        <title>The Selaginella genome identifies genetic changes associated with the evolution of vascular plants.</title>
        <authorList>
            <person name="Banks J.A."/>
            <person name="Nishiyama T."/>
            <person name="Hasebe M."/>
            <person name="Bowman J.L."/>
            <person name="Gribskov M."/>
            <person name="dePamphilis C."/>
            <person name="Albert V.A."/>
            <person name="Aono N."/>
            <person name="Aoyama T."/>
            <person name="Ambrose B.A."/>
            <person name="Ashton N.W."/>
            <person name="Axtell M.J."/>
            <person name="Barker E."/>
            <person name="Barker M.S."/>
            <person name="Bennetzen J.L."/>
            <person name="Bonawitz N.D."/>
            <person name="Chapple C."/>
            <person name="Cheng C."/>
            <person name="Correa L.G."/>
            <person name="Dacre M."/>
            <person name="DeBarry J."/>
            <person name="Dreyer I."/>
            <person name="Elias M."/>
            <person name="Engstrom E.M."/>
            <person name="Estelle M."/>
            <person name="Feng L."/>
            <person name="Finet C."/>
            <person name="Floyd S.K."/>
            <person name="Frommer W.B."/>
            <person name="Fujita T."/>
            <person name="Gramzow L."/>
            <person name="Gutensohn M."/>
            <person name="Harholt J."/>
            <person name="Hattori M."/>
            <person name="Heyl A."/>
            <person name="Hirai T."/>
            <person name="Hiwatashi Y."/>
            <person name="Ishikawa M."/>
            <person name="Iwata M."/>
            <person name="Karol K.G."/>
            <person name="Koehler B."/>
            <person name="Kolukisaoglu U."/>
            <person name="Kubo M."/>
            <person name="Kurata T."/>
            <person name="Lalonde S."/>
            <person name="Li K."/>
            <person name="Li Y."/>
            <person name="Litt A."/>
            <person name="Lyons E."/>
            <person name="Manning G."/>
            <person name="Maruyama T."/>
            <person name="Michael T.P."/>
            <person name="Mikami K."/>
            <person name="Miyazaki S."/>
            <person name="Morinaga S."/>
            <person name="Murata T."/>
            <person name="Mueller-Roeber B."/>
            <person name="Nelson D.R."/>
            <person name="Obara M."/>
            <person name="Oguri Y."/>
            <person name="Olmstead R.G."/>
            <person name="Onodera N."/>
            <person name="Petersen B.L."/>
            <person name="Pils B."/>
            <person name="Prigge M."/>
            <person name="Rensing S.A."/>
            <person name="Riano-Pachon D.M."/>
            <person name="Roberts A.W."/>
            <person name="Sato Y."/>
            <person name="Scheller H.V."/>
            <person name="Schulz B."/>
            <person name="Schulz C."/>
            <person name="Shakirov E.V."/>
            <person name="Shibagaki N."/>
            <person name="Shinohara N."/>
            <person name="Shippen D.E."/>
            <person name="Soerensen I."/>
            <person name="Sotooka R."/>
            <person name="Sugimoto N."/>
            <person name="Sugita M."/>
            <person name="Sumikawa N."/>
            <person name="Tanurdzic M."/>
            <person name="Theissen G."/>
            <person name="Ulvskov P."/>
            <person name="Wakazuki S."/>
            <person name="Weng J.K."/>
            <person name="Willats W.W."/>
            <person name="Wipf D."/>
            <person name="Wolf P.G."/>
            <person name="Yang L."/>
            <person name="Zimmer A.D."/>
            <person name="Zhu Q."/>
            <person name="Mitros T."/>
            <person name="Hellsten U."/>
            <person name="Loque D."/>
            <person name="Otillar R."/>
            <person name="Salamov A."/>
            <person name="Schmutz J."/>
            <person name="Shapiro H."/>
            <person name="Lindquist E."/>
            <person name="Lucas S."/>
            <person name="Rokhsar D."/>
            <person name="Grigoriev I.V."/>
        </authorList>
    </citation>
    <scope>NUCLEOTIDE SEQUENCE [LARGE SCALE GENOMIC DNA]</scope>
</reference>
<evidence type="ECO:0008006" key="10">
    <source>
        <dbReference type="Google" id="ProtNLM"/>
    </source>
</evidence>
<comment type="subcellular location">
    <subcellularLocation>
        <location evidence="1">Membrane</location>
        <topology evidence="1">Multi-pass membrane protein</topology>
    </subcellularLocation>
</comment>
<feature type="transmembrane region" description="Helical" evidence="6">
    <location>
        <begin position="187"/>
        <end position="205"/>
    </location>
</feature>
<evidence type="ECO:0000256" key="2">
    <source>
        <dbReference type="ARBA" id="ARBA00006824"/>
    </source>
</evidence>
<dbReference type="EMBL" id="GL377571">
    <property type="protein sequence ID" value="EFJ33413.1"/>
    <property type="molecule type" value="Genomic_DNA"/>
</dbReference>
<evidence type="ECO:0000256" key="5">
    <source>
        <dbReference type="ARBA" id="ARBA00023136"/>
    </source>
</evidence>
<dbReference type="STRING" id="88036.D8R475"/>
<dbReference type="OMA" id="SSHWRKR"/>
<accession>D8R475</accession>
<dbReference type="FunCoup" id="D8R475">
    <property type="interactions" value="1314"/>
</dbReference>
<keyword evidence="9" id="KW-1185">Reference proteome</keyword>
<gene>
    <name evidence="8" type="ORF">SELMODRAFT_84921</name>
</gene>
<evidence type="ECO:0000256" key="4">
    <source>
        <dbReference type="ARBA" id="ARBA00022989"/>
    </source>
</evidence>
<evidence type="ECO:0000256" key="1">
    <source>
        <dbReference type="ARBA" id="ARBA00004141"/>
    </source>
</evidence>
<evidence type="ECO:0000313" key="9">
    <source>
        <dbReference type="Proteomes" id="UP000001514"/>
    </source>
</evidence>
<feature type="compositionally biased region" description="Low complexity" evidence="7">
    <location>
        <begin position="31"/>
        <end position="40"/>
    </location>
</feature>
<dbReference type="AlphaFoldDB" id="D8R475"/>
<dbReference type="InterPro" id="IPR007248">
    <property type="entry name" value="Mpv17_PMP22"/>
</dbReference>
<name>D8R475_SELML</name>
<dbReference type="HOGENOM" id="CLU_049109_5_0_1"/>
<organism evidence="9">
    <name type="scientific">Selaginella moellendorffii</name>
    <name type="common">Spikemoss</name>
    <dbReference type="NCBI Taxonomy" id="88036"/>
    <lineage>
        <taxon>Eukaryota</taxon>
        <taxon>Viridiplantae</taxon>
        <taxon>Streptophyta</taxon>
        <taxon>Embryophyta</taxon>
        <taxon>Tracheophyta</taxon>
        <taxon>Lycopodiopsida</taxon>
        <taxon>Selaginellales</taxon>
        <taxon>Selaginellaceae</taxon>
        <taxon>Selaginella</taxon>
    </lineage>
</organism>
<evidence type="ECO:0000256" key="7">
    <source>
        <dbReference type="SAM" id="MobiDB-lite"/>
    </source>
</evidence>
<evidence type="ECO:0000256" key="3">
    <source>
        <dbReference type="ARBA" id="ARBA00022692"/>
    </source>
</evidence>
<dbReference type="InParanoid" id="D8R475"/>
<evidence type="ECO:0000313" key="8">
    <source>
        <dbReference type="EMBL" id="EFJ33413.1"/>
    </source>
</evidence>
<dbReference type="PANTHER" id="PTHR11266">
    <property type="entry name" value="PEROXISOMAL MEMBRANE PROTEIN 2, PXMP2 MPV17"/>
    <property type="match status" value="1"/>
</dbReference>
<evidence type="ECO:0000256" key="6">
    <source>
        <dbReference type="RuleBase" id="RU363053"/>
    </source>
</evidence>
<dbReference type="eggNOG" id="KOG1944">
    <property type="taxonomic scope" value="Eukaryota"/>
</dbReference>
<proteinExistence type="inferred from homology"/>
<keyword evidence="3 6" id="KW-0812">Transmembrane</keyword>
<comment type="similarity">
    <text evidence="2 6">Belongs to the peroxisomal membrane protein PXMP2/4 family.</text>
</comment>
<dbReference type="Gramene" id="EFJ33413">
    <property type="protein sequence ID" value="EFJ33413"/>
    <property type="gene ID" value="SELMODRAFT_84921"/>
</dbReference>
<dbReference type="PANTHER" id="PTHR11266:SF91">
    <property type="entry name" value="EXPRESSED PROTEIN"/>
    <property type="match status" value="1"/>
</dbReference>
<dbReference type="Pfam" id="PF04117">
    <property type="entry name" value="Mpv17_PMP22"/>
    <property type="match status" value="1"/>
</dbReference>
<dbReference type="GO" id="GO:0005737">
    <property type="term" value="C:cytoplasm"/>
    <property type="evidence" value="ECO:0000318"/>
    <property type="project" value="GO_Central"/>
</dbReference>
<keyword evidence="4 6" id="KW-1133">Transmembrane helix</keyword>